<reference evidence="2" key="2">
    <citation type="journal article" date="2022" name="Res Sq">
        <title>Evolution of multicellular longitudinally dividing oral cavity symbionts (Neisseriaceae).</title>
        <authorList>
            <person name="Nyongesa S."/>
            <person name="Weber P."/>
            <person name="Bernet E."/>
            <person name="Pullido F."/>
            <person name="Nieckarz M."/>
            <person name="Delaby M."/>
            <person name="Nieves C."/>
            <person name="Viehboeck T."/>
            <person name="Krause N."/>
            <person name="Rivera-Millot A."/>
            <person name="Nakamura A."/>
            <person name="Vischer N."/>
            <person name="VanNieuwenhze M."/>
            <person name="Brun Y."/>
            <person name="Cava F."/>
            <person name="Bulgheresi S."/>
            <person name="Veyrier F."/>
        </authorList>
    </citation>
    <scope>NUCLEOTIDE SEQUENCE</scope>
    <source>
        <strain evidence="2">SAG 1488-6</strain>
    </source>
</reference>
<dbReference type="InterPro" id="IPR057154">
    <property type="entry name" value="DUF7832"/>
</dbReference>
<feature type="domain" description="DUF7832" evidence="1">
    <location>
        <begin position="6"/>
        <end position="123"/>
    </location>
</feature>
<name>A0ABY4EAX6_VITST</name>
<protein>
    <submittedName>
        <fullName evidence="2">Cell surface protein</fullName>
    </submittedName>
</protein>
<gene>
    <name evidence="2" type="ORF">LVJ81_02345</name>
</gene>
<organism evidence="2 3">
    <name type="scientific">Vitreoscilla stercoraria</name>
    <dbReference type="NCBI Taxonomy" id="61"/>
    <lineage>
        <taxon>Bacteria</taxon>
        <taxon>Pseudomonadati</taxon>
        <taxon>Pseudomonadota</taxon>
        <taxon>Betaproteobacteria</taxon>
        <taxon>Neisseriales</taxon>
        <taxon>Neisseriaceae</taxon>
        <taxon>Vitreoscilla</taxon>
    </lineage>
</organism>
<evidence type="ECO:0000313" key="2">
    <source>
        <dbReference type="EMBL" id="UOO92903.1"/>
    </source>
</evidence>
<sequence>MDYELIDHQEWHTEEDFPQDLDAVCALTHMGMYFEWMAQTQLLHPAVIEQLGEKMTQLQQQQLNGRDILEHSLGRQLLLSFFNEFGRRFTEYYYTDDEEGYGQFMSDYYTTLRVDLLPSLYHVDNSRAAYDAVASQFDLAYLKWQASLKEHNS</sequence>
<keyword evidence="3" id="KW-1185">Reference proteome</keyword>
<evidence type="ECO:0000313" key="3">
    <source>
        <dbReference type="Proteomes" id="UP000832034"/>
    </source>
</evidence>
<dbReference type="Proteomes" id="UP000832034">
    <property type="component" value="Chromosome"/>
</dbReference>
<reference evidence="2" key="1">
    <citation type="submission" date="2021-12" db="EMBL/GenBank/DDBJ databases">
        <authorList>
            <person name="Veyrier F.J."/>
        </authorList>
    </citation>
    <scope>NUCLEOTIDE SEQUENCE</scope>
    <source>
        <strain evidence="2">SAG 1488-6</strain>
    </source>
</reference>
<evidence type="ECO:0000259" key="1">
    <source>
        <dbReference type="Pfam" id="PF25191"/>
    </source>
</evidence>
<dbReference type="EMBL" id="CP091512">
    <property type="protein sequence ID" value="UOO92903.1"/>
    <property type="molecule type" value="Genomic_DNA"/>
</dbReference>
<proteinExistence type="predicted"/>
<accession>A0ABY4EAX6</accession>
<dbReference type="RefSeq" id="WP_019957247.1">
    <property type="nucleotide sequence ID" value="NZ_CP091512.1"/>
</dbReference>
<dbReference type="Pfam" id="PF25191">
    <property type="entry name" value="DUF7832"/>
    <property type="match status" value="1"/>
</dbReference>